<evidence type="ECO:0000313" key="3">
    <source>
        <dbReference type="Proteomes" id="UP000198894"/>
    </source>
</evidence>
<organism evidence="2 3">
    <name type="scientific">Mesorhizobium muleiense</name>
    <dbReference type="NCBI Taxonomy" id="1004279"/>
    <lineage>
        <taxon>Bacteria</taxon>
        <taxon>Pseudomonadati</taxon>
        <taxon>Pseudomonadota</taxon>
        <taxon>Alphaproteobacteria</taxon>
        <taxon>Hyphomicrobiales</taxon>
        <taxon>Phyllobacteriaceae</taxon>
        <taxon>Mesorhizobium</taxon>
    </lineage>
</organism>
<reference evidence="3" key="1">
    <citation type="submission" date="2016-10" db="EMBL/GenBank/DDBJ databases">
        <authorList>
            <person name="Varghese N."/>
            <person name="Submissions S."/>
        </authorList>
    </citation>
    <scope>NUCLEOTIDE SEQUENCE [LARGE SCALE GENOMIC DNA]</scope>
    <source>
        <strain evidence="3">CGMCC 1.11022</strain>
    </source>
</reference>
<evidence type="ECO:0000313" key="2">
    <source>
        <dbReference type="EMBL" id="SDK16796.1"/>
    </source>
</evidence>
<dbReference type="EMBL" id="FNEE01000012">
    <property type="protein sequence ID" value="SDK16796.1"/>
    <property type="molecule type" value="Genomic_DNA"/>
</dbReference>
<protein>
    <submittedName>
        <fullName evidence="2">Uncharacterized protein</fullName>
    </submittedName>
</protein>
<gene>
    <name evidence="2" type="ORF">SAMN05428953_11296</name>
</gene>
<dbReference type="InterPro" id="IPR046083">
    <property type="entry name" value="DUF6101"/>
</dbReference>
<sequence>MFPHNEAGKTGPENRKTGSQERQERHDMNTGLKPVWAGRNMRLDPLRLPQVVSYATRDDYGDVTFTIDHRGAVIRRVLEMSGLPAFIALPANAFRGVAARAMEDPDGNVTVTLELLHNDPMLSVPLLVADDLEDVAADWRAWADAYRLPMLLIESDGIARTLEESLGVAIKTLPAQDRRRGRLSTMRRPRFLARRRAGALGLRLVIGGQEIISRDE</sequence>
<accession>A0A1G8ZNX4</accession>
<evidence type="ECO:0000256" key="1">
    <source>
        <dbReference type="SAM" id="MobiDB-lite"/>
    </source>
</evidence>
<name>A0A1G8ZNX4_9HYPH</name>
<feature type="compositionally biased region" description="Basic and acidic residues" evidence="1">
    <location>
        <begin position="12"/>
        <end position="28"/>
    </location>
</feature>
<proteinExistence type="predicted"/>
<keyword evidence="3" id="KW-1185">Reference proteome</keyword>
<dbReference type="Proteomes" id="UP000198894">
    <property type="component" value="Unassembled WGS sequence"/>
</dbReference>
<dbReference type="Pfam" id="PF19596">
    <property type="entry name" value="DUF6101"/>
    <property type="match status" value="1"/>
</dbReference>
<dbReference type="AlphaFoldDB" id="A0A1G8ZNX4"/>
<feature type="region of interest" description="Disordered" evidence="1">
    <location>
        <begin position="1"/>
        <end position="33"/>
    </location>
</feature>